<sequence length="94" mass="9818">MSAAPPWAWASTGRDAARDPGTDLRAAPHLQEVPPRTPAAAYSHCPGCGRVTPAQDSLVFCPLCGGRLQYACPVCHAPLHHPSPPGCRNCGPLP</sequence>
<evidence type="ECO:0000313" key="3">
    <source>
        <dbReference type="EMBL" id="MFD2607848.1"/>
    </source>
</evidence>
<dbReference type="Proteomes" id="UP001597475">
    <property type="component" value="Unassembled WGS sequence"/>
</dbReference>
<dbReference type="InterPro" id="IPR025874">
    <property type="entry name" value="DZR"/>
</dbReference>
<gene>
    <name evidence="3" type="ORF">ACFSR9_00125</name>
</gene>
<organism evidence="3 4">
    <name type="scientific">Deinococcus taklimakanensis</name>
    <dbReference type="NCBI Taxonomy" id="536443"/>
    <lineage>
        <taxon>Bacteria</taxon>
        <taxon>Thermotogati</taxon>
        <taxon>Deinococcota</taxon>
        <taxon>Deinococci</taxon>
        <taxon>Deinococcales</taxon>
        <taxon>Deinococcaceae</taxon>
        <taxon>Deinococcus</taxon>
    </lineage>
</organism>
<accession>A0ABW5NZ52</accession>
<name>A0ABW5NZ52_9DEIO</name>
<proteinExistence type="predicted"/>
<comment type="caution">
    <text evidence="3">The sequence shown here is derived from an EMBL/GenBank/DDBJ whole genome shotgun (WGS) entry which is preliminary data.</text>
</comment>
<dbReference type="Pfam" id="PF12773">
    <property type="entry name" value="DZR"/>
    <property type="match status" value="1"/>
</dbReference>
<evidence type="ECO:0000259" key="2">
    <source>
        <dbReference type="Pfam" id="PF12773"/>
    </source>
</evidence>
<protein>
    <submittedName>
        <fullName evidence="3">Zinc ribbon domain-containing protein</fullName>
    </submittedName>
</protein>
<feature type="domain" description="DZANK-type" evidence="2">
    <location>
        <begin position="45"/>
        <end position="91"/>
    </location>
</feature>
<feature type="region of interest" description="Disordered" evidence="1">
    <location>
        <begin position="1"/>
        <end position="32"/>
    </location>
</feature>
<evidence type="ECO:0000256" key="1">
    <source>
        <dbReference type="SAM" id="MobiDB-lite"/>
    </source>
</evidence>
<evidence type="ECO:0000313" key="4">
    <source>
        <dbReference type="Proteomes" id="UP001597475"/>
    </source>
</evidence>
<keyword evidence="4" id="KW-1185">Reference proteome</keyword>
<dbReference type="RefSeq" id="WP_386841866.1">
    <property type="nucleotide sequence ID" value="NZ_JBHUMK010000002.1"/>
</dbReference>
<dbReference type="EMBL" id="JBHUMK010000002">
    <property type="protein sequence ID" value="MFD2607848.1"/>
    <property type="molecule type" value="Genomic_DNA"/>
</dbReference>
<reference evidence="4" key="1">
    <citation type="journal article" date="2019" name="Int. J. Syst. Evol. Microbiol.">
        <title>The Global Catalogue of Microorganisms (GCM) 10K type strain sequencing project: providing services to taxonomists for standard genome sequencing and annotation.</title>
        <authorList>
            <consortium name="The Broad Institute Genomics Platform"/>
            <consortium name="The Broad Institute Genome Sequencing Center for Infectious Disease"/>
            <person name="Wu L."/>
            <person name="Ma J."/>
        </authorList>
    </citation>
    <scope>NUCLEOTIDE SEQUENCE [LARGE SCALE GENOMIC DNA]</scope>
    <source>
        <strain evidence="4">KCTC 33842</strain>
    </source>
</reference>